<protein>
    <submittedName>
        <fullName evidence="1">Uncharacterized protein</fullName>
    </submittedName>
</protein>
<sequence>MTAAFVVPTVAACIDLVVHCVRAPNGQRSVGQILALGRRVENGIIESGLIFDTVNGKLTASETAMPAPDKFVAAGYNVATLMGEP</sequence>
<accession>A0A2V5ITC8</accession>
<proteinExistence type="predicted"/>
<evidence type="ECO:0000313" key="1">
    <source>
        <dbReference type="EMBL" id="PYI39788.1"/>
    </source>
</evidence>
<dbReference type="AlphaFoldDB" id="A0A2V5ITC8"/>
<comment type="caution">
    <text evidence="1">The sequence shown here is derived from an EMBL/GenBank/DDBJ whole genome shotgun (WGS) entry which is preliminary data.</text>
</comment>
<dbReference type="Proteomes" id="UP000247980">
    <property type="component" value="Unassembled WGS sequence"/>
</dbReference>
<organism evidence="1 2">
    <name type="scientific">Arthrobacter psychrolactophilus</name>
    <dbReference type="NCBI Taxonomy" id="92442"/>
    <lineage>
        <taxon>Bacteria</taxon>
        <taxon>Bacillati</taxon>
        <taxon>Actinomycetota</taxon>
        <taxon>Actinomycetes</taxon>
        <taxon>Micrococcales</taxon>
        <taxon>Micrococcaceae</taxon>
        <taxon>Arthrobacter</taxon>
    </lineage>
</organism>
<evidence type="ECO:0000313" key="2">
    <source>
        <dbReference type="Proteomes" id="UP000247980"/>
    </source>
</evidence>
<dbReference type="EMBL" id="QJVC01000002">
    <property type="protein sequence ID" value="PYI39788.1"/>
    <property type="molecule type" value="Genomic_DNA"/>
</dbReference>
<dbReference type="OrthoDB" id="9810761at2"/>
<gene>
    <name evidence="1" type="ORF">CVS30_03775</name>
</gene>
<dbReference type="RefSeq" id="WP_110483961.1">
    <property type="nucleotide sequence ID" value="NZ_QJVC01000002.1"/>
</dbReference>
<reference evidence="1 2" key="1">
    <citation type="submission" date="2018-05" db="EMBL/GenBank/DDBJ databases">
        <title>Genetic diversity of glacier-inhabiting Cryobacterium bacteria in China and description of Cryobacterium mengkeensis sp. nov. and Arthrobacter glacialis sp. nov.</title>
        <authorList>
            <person name="Liu Q."/>
            <person name="Xin Y.-H."/>
        </authorList>
    </citation>
    <scope>NUCLEOTIDE SEQUENCE [LARGE SCALE GENOMIC DNA]</scope>
    <source>
        <strain evidence="1 2">B7</strain>
    </source>
</reference>
<name>A0A2V5ITC8_9MICC</name>
<keyword evidence="2" id="KW-1185">Reference proteome</keyword>